<comment type="caution">
    <text evidence="4">The sequence shown here is derived from an EMBL/GenBank/DDBJ whole genome shotgun (WGS) entry which is preliminary data.</text>
</comment>
<dbReference type="InterPro" id="IPR016181">
    <property type="entry name" value="Acyl_CoA_acyltransferase"/>
</dbReference>
<dbReference type="PANTHER" id="PTHR43877">
    <property type="entry name" value="AMINOALKYLPHOSPHONATE N-ACETYLTRANSFERASE-RELATED-RELATED"/>
    <property type="match status" value="1"/>
</dbReference>
<dbReference type="InterPro" id="IPR050832">
    <property type="entry name" value="Bact_Acetyltransf"/>
</dbReference>
<accession>A0ABQ6JFY1</accession>
<keyword evidence="5" id="KW-1185">Reference proteome</keyword>
<evidence type="ECO:0000256" key="1">
    <source>
        <dbReference type="ARBA" id="ARBA00022679"/>
    </source>
</evidence>
<gene>
    <name evidence="4" type="ORF">GCM10025868_10820</name>
</gene>
<sequence>MQIRRAVEGDAEALAEVHHRSRESAGGLIPPAVHPVEALHRFTRDVVVPHREAYLAEDHDGTALGTLVLDGDDVDWLYVAPEAQGRGVGRALLEHAKSLRPNGLALWAFASNHPARTFYERHGFVAVRETDGDNEEGAPDVRYVWGGHPEATDPATGASGHR</sequence>
<proteinExistence type="predicted"/>
<dbReference type="InterPro" id="IPR000182">
    <property type="entry name" value="GNAT_dom"/>
</dbReference>
<evidence type="ECO:0000259" key="3">
    <source>
        <dbReference type="PROSITE" id="PS51186"/>
    </source>
</evidence>
<dbReference type="Pfam" id="PF13508">
    <property type="entry name" value="Acetyltransf_7"/>
    <property type="match status" value="1"/>
</dbReference>
<evidence type="ECO:0000313" key="5">
    <source>
        <dbReference type="Proteomes" id="UP001157017"/>
    </source>
</evidence>
<name>A0ABQ6JFY1_9ACTN</name>
<dbReference type="Proteomes" id="UP001157017">
    <property type="component" value="Unassembled WGS sequence"/>
</dbReference>
<evidence type="ECO:0000313" key="4">
    <source>
        <dbReference type="EMBL" id="GMA85832.1"/>
    </source>
</evidence>
<keyword evidence="1" id="KW-0808">Transferase</keyword>
<dbReference type="SUPFAM" id="SSF55729">
    <property type="entry name" value="Acyl-CoA N-acyltransferases (Nat)"/>
    <property type="match status" value="1"/>
</dbReference>
<evidence type="ECO:0000256" key="2">
    <source>
        <dbReference type="ARBA" id="ARBA00023315"/>
    </source>
</evidence>
<dbReference type="Gene3D" id="3.40.630.30">
    <property type="match status" value="1"/>
</dbReference>
<dbReference type="EMBL" id="BSUZ01000001">
    <property type="protein sequence ID" value="GMA85832.1"/>
    <property type="molecule type" value="Genomic_DNA"/>
</dbReference>
<protein>
    <submittedName>
        <fullName evidence="4">Histone acetyltransferase</fullName>
    </submittedName>
</protein>
<reference evidence="5" key="1">
    <citation type="journal article" date="2019" name="Int. J. Syst. Evol. Microbiol.">
        <title>The Global Catalogue of Microorganisms (GCM) 10K type strain sequencing project: providing services to taxonomists for standard genome sequencing and annotation.</title>
        <authorList>
            <consortium name="The Broad Institute Genomics Platform"/>
            <consortium name="The Broad Institute Genome Sequencing Center for Infectious Disease"/>
            <person name="Wu L."/>
            <person name="Ma J."/>
        </authorList>
    </citation>
    <scope>NUCLEOTIDE SEQUENCE [LARGE SCALE GENOMIC DNA]</scope>
    <source>
        <strain evidence="5">NBRC 108730</strain>
    </source>
</reference>
<dbReference type="CDD" id="cd04301">
    <property type="entry name" value="NAT_SF"/>
    <property type="match status" value="1"/>
</dbReference>
<dbReference type="PROSITE" id="PS51186">
    <property type="entry name" value="GNAT"/>
    <property type="match status" value="1"/>
</dbReference>
<organism evidence="4 5">
    <name type="scientific">Angustibacter aerolatus</name>
    <dbReference type="NCBI Taxonomy" id="1162965"/>
    <lineage>
        <taxon>Bacteria</taxon>
        <taxon>Bacillati</taxon>
        <taxon>Actinomycetota</taxon>
        <taxon>Actinomycetes</taxon>
        <taxon>Kineosporiales</taxon>
        <taxon>Kineosporiaceae</taxon>
    </lineage>
</organism>
<feature type="domain" description="N-acetyltransferase" evidence="3">
    <location>
        <begin position="1"/>
        <end position="145"/>
    </location>
</feature>
<keyword evidence="2" id="KW-0012">Acyltransferase</keyword>